<dbReference type="PANTHER" id="PTHR45710">
    <property type="entry name" value="C-TYPE LECTIN DOMAIN-CONTAINING PROTEIN 180"/>
    <property type="match status" value="1"/>
</dbReference>
<dbReference type="GeneID" id="115824719"/>
<dbReference type="Gene3D" id="3.10.100.10">
    <property type="entry name" value="Mannose-Binding Protein A, subunit A"/>
    <property type="match status" value="1"/>
</dbReference>
<reference evidence="5" key="1">
    <citation type="submission" date="2025-08" db="UniProtKB">
        <authorList>
            <consortium name="RefSeq"/>
        </authorList>
    </citation>
    <scope>IDENTIFICATION</scope>
</reference>
<gene>
    <name evidence="5" type="primary">LOC115824719</name>
</gene>
<dbReference type="InterPro" id="IPR050828">
    <property type="entry name" value="C-type_lectin/matrix_domain"/>
</dbReference>
<dbReference type="PROSITE" id="PS50041">
    <property type="entry name" value="C_TYPE_LECTIN_2"/>
    <property type="match status" value="1"/>
</dbReference>
<evidence type="ECO:0000313" key="5">
    <source>
        <dbReference type="RefSeq" id="XP_030644336.1"/>
    </source>
</evidence>
<dbReference type="CDD" id="cd03590">
    <property type="entry name" value="CLECT_DC-SIGN_like"/>
    <property type="match status" value="1"/>
</dbReference>
<name>A0A6J2WLZ3_CHACN</name>
<dbReference type="OrthoDB" id="538816at2759"/>
<dbReference type="SUPFAM" id="SSF56436">
    <property type="entry name" value="C-type lectin-like"/>
    <property type="match status" value="1"/>
</dbReference>
<evidence type="ECO:0000259" key="3">
    <source>
        <dbReference type="PROSITE" id="PS50041"/>
    </source>
</evidence>
<evidence type="ECO:0000256" key="1">
    <source>
        <dbReference type="ARBA" id="ARBA00004401"/>
    </source>
</evidence>
<dbReference type="InterPro" id="IPR016186">
    <property type="entry name" value="C-type_lectin-like/link_sf"/>
</dbReference>
<sequence length="135" mass="15670">MFHGERCYHFSTAEMKWTESQNYCVTKGGQLVIIRSKEEQDFLHVNTGDKSHWIGLNDMETEGRWVWVNKQTLDETGVKFWRKRENKKGEPDNWTYDDASGEDCASLGGDNGGTDVWYDSSCKKVKRCVCEKKMT</sequence>
<feature type="domain" description="C-type lectin" evidence="3">
    <location>
        <begin position="3"/>
        <end position="131"/>
    </location>
</feature>
<evidence type="ECO:0000256" key="2">
    <source>
        <dbReference type="ARBA" id="ARBA00022734"/>
    </source>
</evidence>
<dbReference type="PANTHER" id="PTHR45710:SF26">
    <property type="entry name" value="RH26557P"/>
    <property type="match status" value="1"/>
</dbReference>
<dbReference type="InParanoid" id="A0A6J2WLZ3"/>
<dbReference type="InterPro" id="IPR033989">
    <property type="entry name" value="CD209-like_CTLD"/>
</dbReference>
<protein>
    <submittedName>
        <fullName evidence="5">CD209 antigen-like protein E</fullName>
    </submittedName>
</protein>
<dbReference type="GO" id="GO:0030246">
    <property type="term" value="F:carbohydrate binding"/>
    <property type="evidence" value="ECO:0007669"/>
    <property type="project" value="UniProtKB-KW"/>
</dbReference>
<comment type="subcellular location">
    <subcellularLocation>
        <location evidence="1">Cell membrane</location>
        <topology evidence="1">Single-pass type II membrane protein</topology>
    </subcellularLocation>
</comment>
<dbReference type="RefSeq" id="XP_030644336.1">
    <property type="nucleotide sequence ID" value="XM_030788476.1"/>
</dbReference>
<evidence type="ECO:0000313" key="4">
    <source>
        <dbReference type="Proteomes" id="UP000504632"/>
    </source>
</evidence>
<dbReference type="FunCoup" id="A0A6J2WLZ3">
    <property type="interactions" value="15"/>
</dbReference>
<accession>A0A6J2WLZ3</accession>
<dbReference type="SMART" id="SM00034">
    <property type="entry name" value="CLECT"/>
    <property type="match status" value="1"/>
</dbReference>
<dbReference type="Pfam" id="PF00059">
    <property type="entry name" value="Lectin_C"/>
    <property type="match status" value="1"/>
</dbReference>
<keyword evidence="4" id="KW-1185">Reference proteome</keyword>
<organism evidence="4 5">
    <name type="scientific">Chanos chanos</name>
    <name type="common">Milkfish</name>
    <name type="synonym">Mugil chanos</name>
    <dbReference type="NCBI Taxonomy" id="29144"/>
    <lineage>
        <taxon>Eukaryota</taxon>
        <taxon>Metazoa</taxon>
        <taxon>Chordata</taxon>
        <taxon>Craniata</taxon>
        <taxon>Vertebrata</taxon>
        <taxon>Euteleostomi</taxon>
        <taxon>Actinopterygii</taxon>
        <taxon>Neopterygii</taxon>
        <taxon>Teleostei</taxon>
        <taxon>Ostariophysi</taxon>
        <taxon>Gonorynchiformes</taxon>
        <taxon>Chanidae</taxon>
        <taxon>Chanos</taxon>
    </lineage>
</organism>
<dbReference type="GO" id="GO:0005886">
    <property type="term" value="C:plasma membrane"/>
    <property type="evidence" value="ECO:0007669"/>
    <property type="project" value="UniProtKB-SubCell"/>
</dbReference>
<proteinExistence type="predicted"/>
<dbReference type="Proteomes" id="UP000504632">
    <property type="component" value="Chromosome 12"/>
</dbReference>
<dbReference type="InterPro" id="IPR016187">
    <property type="entry name" value="CTDL_fold"/>
</dbReference>
<dbReference type="InterPro" id="IPR001304">
    <property type="entry name" value="C-type_lectin-like"/>
</dbReference>
<dbReference type="AlphaFoldDB" id="A0A6J2WLZ3"/>
<keyword evidence="2" id="KW-0430">Lectin</keyword>